<accession>A0A916X124</accession>
<protein>
    <submittedName>
        <fullName evidence="2">Periplasmic iron-binding protein</fullName>
    </submittedName>
</protein>
<dbReference type="Proteomes" id="UP000605148">
    <property type="component" value="Unassembled WGS sequence"/>
</dbReference>
<evidence type="ECO:0000313" key="3">
    <source>
        <dbReference type="Proteomes" id="UP000605148"/>
    </source>
</evidence>
<keyword evidence="3" id="KW-1185">Reference proteome</keyword>
<organism evidence="2 3">
    <name type="scientific">Roseibium aquae</name>
    <dbReference type="NCBI Taxonomy" id="1323746"/>
    <lineage>
        <taxon>Bacteria</taxon>
        <taxon>Pseudomonadati</taxon>
        <taxon>Pseudomonadota</taxon>
        <taxon>Alphaproteobacteria</taxon>
        <taxon>Hyphomicrobiales</taxon>
        <taxon>Stappiaceae</taxon>
        <taxon>Roseibium</taxon>
    </lineage>
</organism>
<dbReference type="PANTHER" id="PTHR30006">
    <property type="entry name" value="THIAMINE-BINDING PERIPLASMIC PROTEIN-RELATED"/>
    <property type="match status" value="1"/>
</dbReference>
<dbReference type="PANTHER" id="PTHR30006:SF25">
    <property type="entry name" value="PHOSPHOGLYCERATE TRANSPORT REGULATORY PROTEIN PGTC"/>
    <property type="match status" value="1"/>
</dbReference>
<reference evidence="2" key="1">
    <citation type="journal article" date="2014" name="Int. J. Syst. Evol. Microbiol.">
        <title>Complete genome sequence of Corynebacterium casei LMG S-19264T (=DSM 44701T), isolated from a smear-ripened cheese.</title>
        <authorList>
            <consortium name="US DOE Joint Genome Institute (JGI-PGF)"/>
            <person name="Walter F."/>
            <person name="Albersmeier A."/>
            <person name="Kalinowski J."/>
            <person name="Ruckert C."/>
        </authorList>
    </citation>
    <scope>NUCLEOTIDE SEQUENCE</scope>
    <source>
        <strain evidence="2">CGMCC 1.12426</strain>
    </source>
</reference>
<proteinExistence type="predicted"/>
<dbReference type="GO" id="GO:0030288">
    <property type="term" value="C:outer membrane-bounded periplasmic space"/>
    <property type="evidence" value="ECO:0007669"/>
    <property type="project" value="TreeGrafter"/>
</dbReference>
<name>A0A916X124_9HYPH</name>
<dbReference type="Gene3D" id="3.40.190.10">
    <property type="entry name" value="Periplasmic binding protein-like II"/>
    <property type="match status" value="2"/>
</dbReference>
<sequence>MRLAYLIGLIVTVWTGTASSLDVEEYKRLEGTGERVLRILSTGDLALFSPFLASFHARNPQISIEYSVVSSGELHRAIRDGANVDVAISSAMDLQFQLVNDGLAKSYRSAQTASLPDWARWRDQIFAFTAEPAVVVISAERFQGLPIPETRQEVISVLRDNPDRFKGAIGTYDVRDSGLGYLFATQEARSTDAYWRLSEVLGRLAPRLYCCSGQMIEDVANGQLALAYNVLGSYAAEQAANETSGRVQILRMQDFSNVILRTAIIPATAQNIAAAGAFVDGLIAAGQGNRPGSWALPLLDHTPETTSPGFGPIRLGPALMIYLDPLNKRAFLEEWENAMVQRQTP</sequence>
<reference evidence="2" key="2">
    <citation type="submission" date="2020-09" db="EMBL/GenBank/DDBJ databases">
        <authorList>
            <person name="Sun Q."/>
            <person name="Zhou Y."/>
        </authorList>
    </citation>
    <scope>NUCLEOTIDE SEQUENCE</scope>
    <source>
        <strain evidence="2">CGMCC 1.12426</strain>
    </source>
</reference>
<dbReference type="RefSeq" id="WP_150495555.1">
    <property type="nucleotide sequence ID" value="NZ_BMFA01000004.1"/>
</dbReference>
<dbReference type="AlphaFoldDB" id="A0A916X124"/>
<comment type="caution">
    <text evidence="2">The sequence shown here is derived from an EMBL/GenBank/DDBJ whole genome shotgun (WGS) entry which is preliminary data.</text>
</comment>
<keyword evidence="1" id="KW-0732">Signal</keyword>
<evidence type="ECO:0000256" key="1">
    <source>
        <dbReference type="ARBA" id="ARBA00022729"/>
    </source>
</evidence>
<evidence type="ECO:0000313" key="2">
    <source>
        <dbReference type="EMBL" id="GGB45787.1"/>
    </source>
</evidence>
<dbReference type="SUPFAM" id="SSF53850">
    <property type="entry name" value="Periplasmic binding protein-like II"/>
    <property type="match status" value="1"/>
</dbReference>
<gene>
    <name evidence="2" type="primary">afuA</name>
    <name evidence="2" type="ORF">GCM10011316_17340</name>
</gene>
<dbReference type="Pfam" id="PF13531">
    <property type="entry name" value="SBP_bac_11"/>
    <property type="match status" value="1"/>
</dbReference>
<dbReference type="EMBL" id="BMFA01000004">
    <property type="protein sequence ID" value="GGB45787.1"/>
    <property type="molecule type" value="Genomic_DNA"/>
</dbReference>
<dbReference type="OrthoDB" id="8673316at2"/>